<proteinExistence type="predicted"/>
<keyword evidence="3" id="KW-1185">Reference proteome</keyword>
<feature type="compositionally biased region" description="Polar residues" evidence="1">
    <location>
        <begin position="251"/>
        <end position="271"/>
    </location>
</feature>
<dbReference type="EMBL" id="BGPR01108702">
    <property type="protein sequence ID" value="GBM83576.1"/>
    <property type="molecule type" value="Genomic_DNA"/>
</dbReference>
<protein>
    <submittedName>
        <fullName evidence="2">Uncharacterized protein</fullName>
    </submittedName>
</protein>
<sequence>MIVYRCVCCFKKYFSADVLICSVCNGDEFLKENLNMAHPESALPPLPQPTNSSRKSTNMIGEIKIRAIGNSPCQREEGSSVGEDFILQYEDSAVNEFYRNEDCDASNFPNQNILLEQGQLLEYFSKNHTAMNTFSPGIQNTWCQTQTSHVQDKEAESPSNFNSIEDPFCASSAKLQHQMYFHNQSSKQERENQSSMKRMLEKQITVESSQIESPDSPIDLTGSSLIASESCISHYAKENVNNKKKLRDTNQKGSNSSDLSNKRGNSSNENFFSRIFSE</sequence>
<dbReference type="AlphaFoldDB" id="A0A4Y2J328"/>
<feature type="region of interest" description="Disordered" evidence="1">
    <location>
        <begin position="238"/>
        <end position="278"/>
    </location>
</feature>
<dbReference type="Proteomes" id="UP000499080">
    <property type="component" value="Unassembled WGS sequence"/>
</dbReference>
<comment type="caution">
    <text evidence="2">The sequence shown here is derived from an EMBL/GenBank/DDBJ whole genome shotgun (WGS) entry which is preliminary data.</text>
</comment>
<evidence type="ECO:0000256" key="1">
    <source>
        <dbReference type="SAM" id="MobiDB-lite"/>
    </source>
</evidence>
<accession>A0A4Y2J328</accession>
<feature type="region of interest" description="Disordered" evidence="1">
    <location>
        <begin position="203"/>
        <end position="222"/>
    </location>
</feature>
<evidence type="ECO:0000313" key="2">
    <source>
        <dbReference type="EMBL" id="GBM83576.1"/>
    </source>
</evidence>
<organism evidence="2 3">
    <name type="scientific">Araneus ventricosus</name>
    <name type="common">Orbweaver spider</name>
    <name type="synonym">Epeira ventricosa</name>
    <dbReference type="NCBI Taxonomy" id="182803"/>
    <lineage>
        <taxon>Eukaryota</taxon>
        <taxon>Metazoa</taxon>
        <taxon>Ecdysozoa</taxon>
        <taxon>Arthropoda</taxon>
        <taxon>Chelicerata</taxon>
        <taxon>Arachnida</taxon>
        <taxon>Araneae</taxon>
        <taxon>Araneomorphae</taxon>
        <taxon>Entelegynae</taxon>
        <taxon>Araneoidea</taxon>
        <taxon>Araneidae</taxon>
        <taxon>Araneus</taxon>
    </lineage>
</organism>
<reference evidence="2 3" key="1">
    <citation type="journal article" date="2019" name="Sci. Rep.">
        <title>Orb-weaving spider Araneus ventricosus genome elucidates the spidroin gene catalogue.</title>
        <authorList>
            <person name="Kono N."/>
            <person name="Nakamura H."/>
            <person name="Ohtoshi R."/>
            <person name="Moran D.A.P."/>
            <person name="Shinohara A."/>
            <person name="Yoshida Y."/>
            <person name="Fujiwara M."/>
            <person name="Mori M."/>
            <person name="Tomita M."/>
            <person name="Arakawa K."/>
        </authorList>
    </citation>
    <scope>NUCLEOTIDE SEQUENCE [LARGE SCALE GENOMIC DNA]</scope>
</reference>
<name>A0A4Y2J328_ARAVE</name>
<evidence type="ECO:0000313" key="3">
    <source>
        <dbReference type="Proteomes" id="UP000499080"/>
    </source>
</evidence>
<gene>
    <name evidence="2" type="ORF">AVEN_149558_1</name>
</gene>